<comment type="caution">
    <text evidence="1">The sequence shown here is derived from an EMBL/GenBank/DDBJ whole genome shotgun (WGS) entry which is preliminary data.</text>
</comment>
<reference evidence="1" key="1">
    <citation type="journal article" date="2015" name="Nature">
        <title>Complex archaea that bridge the gap between prokaryotes and eukaryotes.</title>
        <authorList>
            <person name="Spang A."/>
            <person name="Saw J.H."/>
            <person name="Jorgensen S.L."/>
            <person name="Zaremba-Niedzwiedzka K."/>
            <person name="Martijn J."/>
            <person name="Lind A.E."/>
            <person name="van Eijk R."/>
            <person name="Schleper C."/>
            <person name="Guy L."/>
            <person name="Ettema T.J."/>
        </authorList>
    </citation>
    <scope>NUCLEOTIDE SEQUENCE</scope>
</reference>
<evidence type="ECO:0000313" key="1">
    <source>
        <dbReference type="EMBL" id="KKM79066.1"/>
    </source>
</evidence>
<name>A0A0F9KW91_9ZZZZ</name>
<accession>A0A0F9KW91</accession>
<sequence length="59" mass="6792">MIMVNYFIKTGLIKSVETAHVSFSQRLIRGNTIVLYDTTSNTPLEFTLVVTTFYKFLVE</sequence>
<dbReference type="AlphaFoldDB" id="A0A0F9KW91"/>
<gene>
    <name evidence="1" type="ORF">LCGC14_1353690</name>
</gene>
<protein>
    <submittedName>
        <fullName evidence="1">Uncharacterized protein</fullName>
    </submittedName>
</protein>
<organism evidence="1">
    <name type="scientific">marine sediment metagenome</name>
    <dbReference type="NCBI Taxonomy" id="412755"/>
    <lineage>
        <taxon>unclassified sequences</taxon>
        <taxon>metagenomes</taxon>
        <taxon>ecological metagenomes</taxon>
    </lineage>
</organism>
<dbReference type="EMBL" id="LAZR01008390">
    <property type="protein sequence ID" value="KKM79066.1"/>
    <property type="molecule type" value="Genomic_DNA"/>
</dbReference>
<proteinExistence type="predicted"/>